<accession>A0AAU7UEU9</accession>
<organism evidence="2">
    <name type="scientific">Deinococcus sonorensis KR-87</name>
    <dbReference type="NCBI Taxonomy" id="694439"/>
    <lineage>
        <taxon>Bacteria</taxon>
        <taxon>Thermotogati</taxon>
        <taxon>Deinococcota</taxon>
        <taxon>Deinococci</taxon>
        <taxon>Deinococcales</taxon>
        <taxon>Deinococcaceae</taxon>
        <taxon>Deinococcus</taxon>
    </lineage>
</organism>
<dbReference type="RefSeq" id="WP_350244779.1">
    <property type="nucleotide sequence ID" value="NZ_CP158299.1"/>
</dbReference>
<feature type="transmembrane region" description="Helical" evidence="1">
    <location>
        <begin position="40"/>
        <end position="58"/>
    </location>
</feature>
<name>A0AAU7UEU9_9DEIO</name>
<keyword evidence="1" id="KW-1133">Transmembrane helix</keyword>
<reference evidence="2" key="1">
    <citation type="submission" date="2024-06" db="EMBL/GenBank/DDBJ databases">
        <title>Draft Genome Sequence of Deinococcus sonorensis Type Strain KR-87, a Biofilm Producing Representative of the Genus Deinococcus.</title>
        <authorList>
            <person name="Boren L.S."/>
            <person name="Grosso R.A."/>
            <person name="Hugenberg-Cox A.N."/>
            <person name="Hill J.T.E."/>
            <person name="Albert C.M."/>
            <person name="Tuohy J.M."/>
        </authorList>
    </citation>
    <scope>NUCLEOTIDE SEQUENCE</scope>
    <source>
        <strain evidence="2">KR-87</strain>
    </source>
</reference>
<keyword evidence="1" id="KW-0812">Transmembrane</keyword>
<proteinExistence type="predicted"/>
<evidence type="ECO:0000256" key="1">
    <source>
        <dbReference type="SAM" id="Phobius"/>
    </source>
</evidence>
<protein>
    <submittedName>
        <fullName evidence="2">Uncharacterized protein</fullName>
    </submittedName>
</protein>
<feature type="transmembrane region" description="Helical" evidence="1">
    <location>
        <begin position="78"/>
        <end position="98"/>
    </location>
</feature>
<dbReference type="AlphaFoldDB" id="A0AAU7UEU9"/>
<dbReference type="EMBL" id="CP158299">
    <property type="protein sequence ID" value="XBV86702.1"/>
    <property type="molecule type" value="Genomic_DNA"/>
</dbReference>
<gene>
    <name evidence="2" type="ORF">ABOD76_10445</name>
</gene>
<dbReference type="KEGG" id="dsc:ABOD76_10445"/>
<evidence type="ECO:0000313" key="2">
    <source>
        <dbReference type="EMBL" id="XBV86702.1"/>
    </source>
</evidence>
<keyword evidence="1" id="KW-0472">Membrane</keyword>
<sequence length="201" mass="23225">MNHFICYLKNNGGVINFMMCDQSGNLGISKPISVGFTRKVAYGMFFIGIPFYIFTVYINIYRVYVESARHPDKVYKYFYVFVIIFTILYTVCVFLPSLKKLRRLTIQNNTLSSASWISGKISRHHLANIERIDQERKFALHLLMSMKTRESMYVLTLKDGTRYEIAIDGVDRTLLYNFTAAALTGNPQIRIGRNDWGSPQS</sequence>